<keyword evidence="3" id="KW-1185">Reference proteome</keyword>
<dbReference type="PANTHER" id="PTHR42850">
    <property type="entry name" value="METALLOPHOSPHOESTERASE"/>
    <property type="match status" value="1"/>
</dbReference>
<sequence>MTRAWQAAPARLADGVRVYAIGDVHGMADRLAALHGRVAADLAARPVARAVVLHLGDYVDKAGSPAAVLERIAGYAPPGATVVNLLGNHEAMMRDALAGDRAAADDWLWCGGRETLASYGVEAGAGAEAWRTAIPAAHQALLRDGLALCHREGPYFFAHAGIRPGVALDAQSAEDLLTIRGSFLHSEVSHPAVVVHGHTARMAAEIRHNRINLDTAAFCGGVLSCGVLEADRIGLLET</sequence>
<proteinExistence type="predicted"/>
<dbReference type="GO" id="GO:0005737">
    <property type="term" value="C:cytoplasm"/>
    <property type="evidence" value="ECO:0007669"/>
    <property type="project" value="TreeGrafter"/>
</dbReference>
<organism evidence="2 3">
    <name type="scientific">Falsiroseomonas stagni DSM 19981</name>
    <dbReference type="NCBI Taxonomy" id="1123062"/>
    <lineage>
        <taxon>Bacteria</taxon>
        <taxon>Pseudomonadati</taxon>
        <taxon>Pseudomonadota</taxon>
        <taxon>Alphaproteobacteria</taxon>
        <taxon>Acetobacterales</taxon>
        <taxon>Roseomonadaceae</taxon>
        <taxon>Falsiroseomonas</taxon>
    </lineage>
</organism>
<dbReference type="InterPro" id="IPR004843">
    <property type="entry name" value="Calcineurin-like_PHP"/>
</dbReference>
<evidence type="ECO:0000313" key="2">
    <source>
        <dbReference type="EMBL" id="SFK26099.1"/>
    </source>
</evidence>
<evidence type="ECO:0000313" key="3">
    <source>
        <dbReference type="Proteomes" id="UP000199473"/>
    </source>
</evidence>
<dbReference type="Pfam" id="PF00149">
    <property type="entry name" value="Metallophos"/>
    <property type="match status" value="1"/>
</dbReference>
<name>A0A1I3Y3X0_9PROT</name>
<accession>A0A1I3Y3X0</accession>
<dbReference type="EMBL" id="FOSQ01000001">
    <property type="protein sequence ID" value="SFK26099.1"/>
    <property type="molecule type" value="Genomic_DNA"/>
</dbReference>
<gene>
    <name evidence="2" type="ORF">SAMN02745775_101904</name>
</gene>
<dbReference type="GO" id="GO:0016791">
    <property type="term" value="F:phosphatase activity"/>
    <property type="evidence" value="ECO:0007669"/>
    <property type="project" value="TreeGrafter"/>
</dbReference>
<dbReference type="GO" id="GO:0008803">
    <property type="term" value="F:bis(5'-nucleosyl)-tetraphosphatase (symmetrical) activity"/>
    <property type="evidence" value="ECO:0007669"/>
    <property type="project" value="TreeGrafter"/>
</dbReference>
<dbReference type="InterPro" id="IPR029052">
    <property type="entry name" value="Metallo-depent_PP-like"/>
</dbReference>
<feature type="domain" description="Calcineurin-like phosphoesterase" evidence="1">
    <location>
        <begin position="17"/>
        <end position="199"/>
    </location>
</feature>
<dbReference type="RefSeq" id="WP_245761919.1">
    <property type="nucleotide sequence ID" value="NZ_FOSQ01000001.1"/>
</dbReference>
<dbReference type="PANTHER" id="PTHR42850:SF4">
    <property type="entry name" value="ZINC-DEPENDENT ENDOPOLYPHOSPHATASE"/>
    <property type="match status" value="1"/>
</dbReference>
<dbReference type="GO" id="GO:0110154">
    <property type="term" value="P:RNA decapping"/>
    <property type="evidence" value="ECO:0007669"/>
    <property type="project" value="TreeGrafter"/>
</dbReference>
<dbReference type="InterPro" id="IPR050126">
    <property type="entry name" value="Ap4A_hydrolase"/>
</dbReference>
<dbReference type="Proteomes" id="UP000199473">
    <property type="component" value="Unassembled WGS sequence"/>
</dbReference>
<evidence type="ECO:0000259" key="1">
    <source>
        <dbReference type="Pfam" id="PF00149"/>
    </source>
</evidence>
<reference evidence="2 3" key="1">
    <citation type="submission" date="2016-10" db="EMBL/GenBank/DDBJ databases">
        <authorList>
            <person name="de Groot N.N."/>
        </authorList>
    </citation>
    <scope>NUCLEOTIDE SEQUENCE [LARGE SCALE GENOMIC DNA]</scope>
    <source>
        <strain evidence="2 3">DSM 19981</strain>
    </source>
</reference>
<protein>
    <submittedName>
        <fullName evidence="2">Serine/threonine protein phosphatase 1</fullName>
    </submittedName>
</protein>
<dbReference type="STRING" id="1123062.SAMN02745775_101904"/>
<dbReference type="Gene3D" id="3.60.21.10">
    <property type="match status" value="1"/>
</dbReference>
<dbReference type="SUPFAM" id="SSF56300">
    <property type="entry name" value="Metallo-dependent phosphatases"/>
    <property type="match status" value="1"/>
</dbReference>
<dbReference type="AlphaFoldDB" id="A0A1I3Y3X0"/>